<evidence type="ECO:0000259" key="16">
    <source>
        <dbReference type="Pfam" id="PF10385"/>
    </source>
</evidence>
<evidence type="ECO:0000259" key="14">
    <source>
        <dbReference type="Pfam" id="PF04563"/>
    </source>
</evidence>
<dbReference type="InterPro" id="IPR014724">
    <property type="entry name" value="RNA_pol_RPB2_OB-fold"/>
</dbReference>
<evidence type="ECO:0000256" key="4">
    <source>
        <dbReference type="ARBA" id="ARBA00022695"/>
    </source>
</evidence>
<dbReference type="GO" id="GO:0000428">
    <property type="term" value="C:DNA-directed RNA polymerase complex"/>
    <property type="evidence" value="ECO:0007669"/>
    <property type="project" value="UniProtKB-KW"/>
</dbReference>
<accession>A0AB74TR42</accession>
<dbReference type="Pfam" id="PF10385">
    <property type="entry name" value="RNA_pol_Rpb2_45"/>
    <property type="match status" value="1"/>
</dbReference>
<dbReference type="InterPro" id="IPR010243">
    <property type="entry name" value="RNA_pol_bsu_bac"/>
</dbReference>
<evidence type="ECO:0000259" key="15">
    <source>
        <dbReference type="Pfam" id="PF04565"/>
    </source>
</evidence>
<dbReference type="Pfam" id="PF04565">
    <property type="entry name" value="RNA_pol_Rpb2_3"/>
    <property type="match status" value="1"/>
</dbReference>
<dbReference type="Gene3D" id="3.90.1110.10">
    <property type="entry name" value="RNA polymerase Rpb2, domain 2"/>
    <property type="match status" value="1"/>
</dbReference>
<dbReference type="Gene3D" id="2.40.270.10">
    <property type="entry name" value="DNA-directed RNA polymerase, subunit 2, domain 6"/>
    <property type="match status" value="1"/>
</dbReference>
<evidence type="ECO:0000256" key="6">
    <source>
        <dbReference type="ARBA" id="ARBA00048552"/>
    </source>
</evidence>
<evidence type="ECO:0000256" key="10">
    <source>
        <dbReference type="SAM" id="MobiDB-lite"/>
    </source>
</evidence>
<dbReference type="PROSITE" id="PS01166">
    <property type="entry name" value="RNA_POL_BETA"/>
    <property type="match status" value="1"/>
</dbReference>
<evidence type="ECO:0000256" key="1">
    <source>
        <dbReference type="ARBA" id="ARBA00004026"/>
    </source>
</evidence>
<feature type="domain" description="DNA-directed RNA polymerase beta subunit external 1" evidence="16">
    <location>
        <begin position="551"/>
        <end position="616"/>
    </location>
</feature>
<dbReference type="InterPro" id="IPR007121">
    <property type="entry name" value="RNA_pol_bsu_CS"/>
</dbReference>
<comment type="catalytic activity">
    <reaction evidence="6 7 9">
        <text>RNA(n) + a ribonucleoside 5'-triphosphate = RNA(n+1) + diphosphate</text>
        <dbReference type="Rhea" id="RHEA:21248"/>
        <dbReference type="Rhea" id="RHEA-COMP:14527"/>
        <dbReference type="Rhea" id="RHEA-COMP:17342"/>
        <dbReference type="ChEBI" id="CHEBI:33019"/>
        <dbReference type="ChEBI" id="CHEBI:61557"/>
        <dbReference type="ChEBI" id="CHEBI:140395"/>
        <dbReference type="EC" id="2.7.7.6"/>
    </reaction>
</comment>
<organism evidence="17">
    <name type="scientific">Dolosigranulum savutiense</name>
    <dbReference type="NCBI Taxonomy" id="3110288"/>
    <lineage>
        <taxon>Bacteria</taxon>
        <taxon>Bacillati</taxon>
        <taxon>Bacillota</taxon>
        <taxon>Bacilli</taxon>
        <taxon>Lactobacillales</taxon>
        <taxon>Carnobacteriaceae</taxon>
        <taxon>Dolosigranulum</taxon>
    </lineage>
</organism>
<dbReference type="Gene3D" id="2.30.150.10">
    <property type="entry name" value="DNA-directed RNA polymerase, beta subunit, external 1 domain"/>
    <property type="match status" value="1"/>
</dbReference>
<feature type="domain" description="RNA polymerase beta subunit protrusion" evidence="14">
    <location>
        <begin position="28"/>
        <end position="458"/>
    </location>
</feature>
<evidence type="ECO:0000259" key="11">
    <source>
        <dbReference type="Pfam" id="PF00562"/>
    </source>
</evidence>
<dbReference type="KEGG" id="dst:VUQ06_04845"/>
<feature type="domain" description="RNA polymerase Rpb2" evidence="12">
    <location>
        <begin position="1065"/>
        <end position="1140"/>
    </location>
</feature>
<dbReference type="Pfam" id="PF04561">
    <property type="entry name" value="RNA_pol_Rpb2_2"/>
    <property type="match status" value="2"/>
</dbReference>
<dbReference type="InterPro" id="IPR007644">
    <property type="entry name" value="RNA_pol_bsu_protrusion"/>
</dbReference>
<dbReference type="InterPro" id="IPR007642">
    <property type="entry name" value="RNA_pol_Rpb2_2"/>
</dbReference>
<feature type="domain" description="RNA polymerase Rpb2" evidence="15">
    <location>
        <begin position="473"/>
        <end position="541"/>
    </location>
</feature>
<dbReference type="RefSeq" id="WP_347301107.1">
    <property type="nucleotide sequence ID" value="NZ_CP142435.1"/>
</dbReference>
<sequence length="1190" mass="132981">MVGKDVKFGRHRVRRSYSRINEVLDLPNLIEIQTQSYDWFLSEGLNEMFGDISPIDDFSGNLSLEFVDFQFQEEKYTVDEAREHDANYSAPLYVKLRLINKETGEVKEQEVFFGDFPLMTEQGTFIINGAERVIVSQLVRSPGVYYSPKVENNGREGFSTVVIPNRGAWLEYETDTKGLSNVRIDRTRKIPITVLMRALGIGSDDEILDILGPNESLEATLEKDVHKSTSDSRVEEALKDIYERLRPGEPKTAESARSLLNTRFFDPKRYDLAYVGRFKMNKKLDLKNRMMGTILAESLADPETGELLASEGTEVTREVMDTLAPHLDNGLGMITIEPSEDAVVTDPIDLQLIKVYSKENPDQVTHLIGNGQPDKDAKWIVPADMIAAISYFFNLQEGIGEVDDIDHLGNRRIRSVGELLQNQFRIGLSRMERVVRERMSIQDTSSMTPQQLINIRPVVASLKEFFGSSQLSQFMDQTNPLGELTHKRRLSALGPGGLTRDRAGYEVRDVHYSHYGRMCPIETPEGPNIGLINSLSTYAKINEYGFIETPYRKVVDGKVTDEIEYLSADEEDLYVVAQANAELNEDNTFKNDMVLARYLDVNEELSVDRVDYMDVSPKQVVSVATASIPFLENDDSNRALMGANMQRQAVPLMKPAAPLVGTGMEHRSARDSGSAVIAKNNGTVEYVDAKKIHVREEDGTKREYTLMKFQRSNSGTSYNQVPIVKRGDQVEKGEILADGPSMDKGEMALGKNPLIAFTSFDGYNFEDAIIMSERLVKDDVYTSIHIDEMESEARDTKLGPEEITREIPNVGDSALKDLDERGIIRVGAEVQDGDILVGKVTPKGVSELSAEEKLLHAIFGEKAREVRDTSLRVPHGGGGIVHDVKVFTREAGDELSPGVNYLVRVFIAQKRKISVGDKLAGRHGNKGVVSLILPEEDMPFLEDGTPVDIMLNPLGVPSRMNIGQVIELHMGMAARKLGIHLATPVFDGASEEDVWETIREAGMDDDAKSVLYDGRTGQKFDQKVSVGVMYFLKLAHMVDDKLHARSTGPYSLVTQQPLGGKAQFGGQRFGEMEVWALEAYGAAYTLQEILTYKSDDIVGRVNTYEAIVKGEQIPRPGVPESFRVLVHELQSLGLDLKVLDKDKNEINLIETDQDDGEGYVDSLEQMKKEQEAKRAKEKAEKEEAESKKNK</sequence>
<evidence type="ECO:0000256" key="8">
    <source>
        <dbReference type="RuleBase" id="RU000434"/>
    </source>
</evidence>
<dbReference type="InterPro" id="IPR015712">
    <property type="entry name" value="DNA-dir_RNA_pol_su2"/>
</dbReference>
<feature type="domain" description="RNA polymerase Rpb2" evidence="13">
    <location>
        <begin position="140"/>
        <end position="289"/>
    </location>
</feature>
<dbReference type="InterPro" id="IPR037033">
    <property type="entry name" value="DNA-dir_RNAP_su2_hyb_sf"/>
</dbReference>
<comment type="similarity">
    <text evidence="7 8">Belongs to the RNA polymerase beta chain family.</text>
</comment>
<evidence type="ECO:0000256" key="3">
    <source>
        <dbReference type="ARBA" id="ARBA00022679"/>
    </source>
</evidence>
<feature type="domain" description="DNA-directed RNA polymerase subunit 2 hybrid-binding" evidence="11">
    <location>
        <begin position="677"/>
        <end position="1063"/>
    </location>
</feature>
<dbReference type="Gene3D" id="2.40.50.150">
    <property type="match status" value="1"/>
</dbReference>
<dbReference type="EMBL" id="CP142435">
    <property type="protein sequence ID" value="XBC48871.1"/>
    <property type="molecule type" value="Genomic_DNA"/>
</dbReference>
<name>A0AB74TR42_9LACT</name>
<reference evidence="17" key="1">
    <citation type="submission" date="2023-12" db="EMBL/GenBank/DDBJ databases">
        <title>Dolosigranulum savutii sp. nov. isolated from human upper respiratory samples collected in Botswana.</title>
        <authorList>
            <person name="Kelly M.S."/>
        </authorList>
    </citation>
    <scope>NUCLEOTIDE SEQUENCE</scope>
    <source>
        <strain evidence="17">MSK294</strain>
    </source>
</reference>
<evidence type="ECO:0000256" key="7">
    <source>
        <dbReference type="HAMAP-Rule" id="MF_01321"/>
    </source>
</evidence>
<dbReference type="InterPro" id="IPR042107">
    <property type="entry name" value="DNA-dir_RNA_pol_bsu_ext_1_sf"/>
</dbReference>
<protein>
    <recommendedName>
        <fullName evidence="7 9">DNA-directed RNA polymerase subunit beta</fullName>
        <shortName evidence="7">RNAP subunit beta</shortName>
        <ecNumber evidence="7 9">2.7.7.6</ecNumber>
    </recommendedName>
    <alternativeName>
        <fullName evidence="7">RNA polymerase subunit beta</fullName>
    </alternativeName>
    <alternativeName>
        <fullName evidence="7">Transcriptase subunit beta</fullName>
    </alternativeName>
</protein>
<dbReference type="Pfam" id="PF04560">
    <property type="entry name" value="RNA_pol_Rpb2_7"/>
    <property type="match status" value="1"/>
</dbReference>
<dbReference type="InterPro" id="IPR007645">
    <property type="entry name" value="RNA_pol_Rpb2_3"/>
</dbReference>
<comment type="subunit">
    <text evidence="7 9">The RNAP catalytic core consists of 2 alpha, 1 beta, 1 beta' and 1 omega subunit. When a sigma factor is associated with the core the holoenzyme is formed, which can initiate transcription.</text>
</comment>
<dbReference type="GO" id="GO:0003677">
    <property type="term" value="F:DNA binding"/>
    <property type="evidence" value="ECO:0007669"/>
    <property type="project" value="UniProtKB-UniRule"/>
</dbReference>
<dbReference type="Gene3D" id="3.90.1100.10">
    <property type="match status" value="2"/>
</dbReference>
<dbReference type="Pfam" id="PF04563">
    <property type="entry name" value="RNA_pol_Rpb2_1"/>
    <property type="match status" value="1"/>
</dbReference>
<dbReference type="EC" id="2.7.7.6" evidence="7 9"/>
<gene>
    <name evidence="7" type="primary">rpoB</name>
    <name evidence="17" type="ORF">VUQ06_04845</name>
</gene>
<dbReference type="AlphaFoldDB" id="A0AB74TR42"/>
<dbReference type="PANTHER" id="PTHR20856">
    <property type="entry name" value="DNA-DIRECTED RNA POLYMERASE I SUBUNIT 2"/>
    <property type="match status" value="1"/>
</dbReference>
<dbReference type="NCBIfam" id="TIGR02013">
    <property type="entry name" value="rpoB"/>
    <property type="match status" value="1"/>
</dbReference>
<keyword evidence="2 7" id="KW-0240">DNA-directed RNA polymerase</keyword>
<dbReference type="Pfam" id="PF00562">
    <property type="entry name" value="RNA_pol_Rpb2_6"/>
    <property type="match status" value="1"/>
</dbReference>
<keyword evidence="3 7" id="KW-0808">Transferase</keyword>
<evidence type="ECO:0000256" key="2">
    <source>
        <dbReference type="ARBA" id="ARBA00022478"/>
    </source>
</evidence>
<evidence type="ECO:0000256" key="9">
    <source>
        <dbReference type="RuleBase" id="RU363031"/>
    </source>
</evidence>
<evidence type="ECO:0000259" key="13">
    <source>
        <dbReference type="Pfam" id="PF04561"/>
    </source>
</evidence>
<proteinExistence type="inferred from homology"/>
<dbReference type="InterPro" id="IPR037034">
    <property type="entry name" value="RNA_pol_Rpb2_2_sf"/>
</dbReference>
<feature type="region of interest" description="Disordered" evidence="10">
    <location>
        <begin position="1166"/>
        <end position="1190"/>
    </location>
</feature>
<dbReference type="HAMAP" id="MF_01321">
    <property type="entry name" value="RNApol_bact_RpoB"/>
    <property type="match status" value="1"/>
</dbReference>
<dbReference type="GO" id="GO:0006351">
    <property type="term" value="P:DNA-templated transcription"/>
    <property type="evidence" value="ECO:0007669"/>
    <property type="project" value="UniProtKB-UniRule"/>
</dbReference>
<dbReference type="InterPro" id="IPR019462">
    <property type="entry name" value="DNA-dir_RNA_pol_bsu_external_1"/>
</dbReference>
<keyword evidence="5 7" id="KW-0804">Transcription</keyword>
<evidence type="ECO:0000259" key="12">
    <source>
        <dbReference type="Pfam" id="PF04560"/>
    </source>
</evidence>
<dbReference type="GO" id="GO:0032549">
    <property type="term" value="F:ribonucleoside binding"/>
    <property type="evidence" value="ECO:0007669"/>
    <property type="project" value="InterPro"/>
</dbReference>
<dbReference type="InterPro" id="IPR007641">
    <property type="entry name" value="RNA_pol_Rpb2_7"/>
</dbReference>
<dbReference type="Gene3D" id="3.90.1800.10">
    <property type="entry name" value="RNA polymerase alpha subunit dimerisation domain"/>
    <property type="match status" value="1"/>
</dbReference>
<feature type="domain" description="RNA polymerase Rpb2" evidence="13">
    <location>
        <begin position="378"/>
        <end position="414"/>
    </location>
</feature>
<dbReference type="NCBIfam" id="NF001616">
    <property type="entry name" value="PRK00405.1"/>
    <property type="match status" value="1"/>
</dbReference>
<dbReference type="CDD" id="cd00653">
    <property type="entry name" value="RNA_pol_B_RPB2"/>
    <property type="match status" value="1"/>
</dbReference>
<dbReference type="SUPFAM" id="SSF64484">
    <property type="entry name" value="beta and beta-prime subunits of DNA dependent RNA-polymerase"/>
    <property type="match status" value="1"/>
</dbReference>
<dbReference type="FunFam" id="3.90.1800.10:FF:000001">
    <property type="entry name" value="DNA-directed RNA polymerase subunit beta"/>
    <property type="match status" value="1"/>
</dbReference>
<dbReference type="Gene3D" id="2.40.50.100">
    <property type="match status" value="1"/>
</dbReference>
<comment type="function">
    <text evidence="1 7 9">DNA-dependent RNA polymerase catalyzes the transcription of DNA into RNA using the four ribonucleoside triphosphates as substrates.</text>
</comment>
<dbReference type="GO" id="GO:0003899">
    <property type="term" value="F:DNA-directed RNA polymerase activity"/>
    <property type="evidence" value="ECO:0007669"/>
    <property type="project" value="UniProtKB-UniRule"/>
</dbReference>
<evidence type="ECO:0000313" key="17">
    <source>
        <dbReference type="EMBL" id="XBC48871.1"/>
    </source>
</evidence>
<evidence type="ECO:0000256" key="5">
    <source>
        <dbReference type="ARBA" id="ARBA00023163"/>
    </source>
</evidence>
<keyword evidence="4 7" id="KW-0548">Nucleotidyltransferase</keyword>
<dbReference type="InterPro" id="IPR007120">
    <property type="entry name" value="DNA-dir_RNAP_su2_dom"/>
</dbReference>